<evidence type="ECO:0000313" key="2">
    <source>
        <dbReference type="Proteomes" id="UP000593573"/>
    </source>
</evidence>
<proteinExistence type="predicted"/>
<protein>
    <submittedName>
        <fullName evidence="1">Uncharacterized protein</fullName>
    </submittedName>
</protein>
<gene>
    <name evidence="1" type="ORF">Goklo_008729</name>
</gene>
<accession>A0A7J8V1K8</accession>
<name>A0A7J8V1K8_9ROSI</name>
<evidence type="ECO:0000313" key="1">
    <source>
        <dbReference type="EMBL" id="MBA0656364.1"/>
    </source>
</evidence>
<organism evidence="1 2">
    <name type="scientific">Gossypium klotzschianum</name>
    <dbReference type="NCBI Taxonomy" id="34286"/>
    <lineage>
        <taxon>Eukaryota</taxon>
        <taxon>Viridiplantae</taxon>
        <taxon>Streptophyta</taxon>
        <taxon>Embryophyta</taxon>
        <taxon>Tracheophyta</taxon>
        <taxon>Spermatophyta</taxon>
        <taxon>Magnoliopsida</taxon>
        <taxon>eudicotyledons</taxon>
        <taxon>Gunneridae</taxon>
        <taxon>Pentapetalae</taxon>
        <taxon>rosids</taxon>
        <taxon>malvids</taxon>
        <taxon>Malvales</taxon>
        <taxon>Malvaceae</taxon>
        <taxon>Malvoideae</taxon>
        <taxon>Gossypium</taxon>
    </lineage>
</organism>
<keyword evidence="2" id="KW-1185">Reference proteome</keyword>
<reference evidence="1 2" key="1">
    <citation type="journal article" date="2019" name="Genome Biol. Evol.">
        <title>Insights into the evolution of the New World diploid cottons (Gossypium, subgenus Houzingenia) based on genome sequencing.</title>
        <authorList>
            <person name="Grover C.E."/>
            <person name="Arick M.A. 2nd"/>
            <person name="Thrash A."/>
            <person name="Conover J.L."/>
            <person name="Sanders W.S."/>
            <person name="Peterson D.G."/>
            <person name="Frelichowski J.E."/>
            <person name="Scheffler J.A."/>
            <person name="Scheffler B.E."/>
            <person name="Wendel J.F."/>
        </authorList>
    </citation>
    <scope>NUCLEOTIDE SEQUENCE [LARGE SCALE GENOMIC DNA]</scope>
    <source>
        <strain evidence="1">57</strain>
        <tissue evidence="1">Leaf</tissue>
    </source>
</reference>
<comment type="caution">
    <text evidence="1">The sequence shown here is derived from an EMBL/GenBank/DDBJ whole genome shotgun (WGS) entry which is preliminary data.</text>
</comment>
<dbReference type="Proteomes" id="UP000593573">
    <property type="component" value="Unassembled WGS sequence"/>
</dbReference>
<dbReference type="EMBL" id="JABFAB010000008">
    <property type="protein sequence ID" value="MBA0656364.1"/>
    <property type="molecule type" value="Genomic_DNA"/>
</dbReference>
<sequence length="28" mass="3358">MSFLPARKGRHRQRYQDHLRLVAGYIST</sequence>
<dbReference type="AlphaFoldDB" id="A0A7J8V1K8"/>